<organism evidence="1">
    <name type="scientific">Candidatus Kentrum sp. SD</name>
    <dbReference type="NCBI Taxonomy" id="2126332"/>
    <lineage>
        <taxon>Bacteria</taxon>
        <taxon>Pseudomonadati</taxon>
        <taxon>Pseudomonadota</taxon>
        <taxon>Gammaproteobacteria</taxon>
        <taxon>Candidatus Kentrum</taxon>
    </lineage>
</organism>
<dbReference type="AlphaFoldDB" id="A0A451BMB6"/>
<gene>
    <name evidence="1" type="ORF">BECKSD772D_GA0070982_105011</name>
</gene>
<sequence length="252" mass="29002">MIGSGNRSEIIQLLMDPFPIRKPSSTVRQRCFFAELGQCTDDFLEHNLQITAPRLGDCFVLLPHHMFVMRVGNGFRPMRGVVPAAQELSGGVLPMKSVFVRRFSQDDLPDMQQTSVTKNNLGLQTELVTFPENPEQNDQKIREYQEMMFHQPFWFRIFRVGAILVVRLDMPGLYRRPMAFDQIKQHRGILVIALPPLQGCLRVFPVQQIIFQREIFRTLAPLALLNAIKRCTVFLFEHTAFGLITGKFGKRL</sequence>
<proteinExistence type="predicted"/>
<name>A0A451BMB6_9GAMM</name>
<dbReference type="EMBL" id="CAADHB010000050">
    <property type="protein sequence ID" value="VFK79445.1"/>
    <property type="molecule type" value="Genomic_DNA"/>
</dbReference>
<protein>
    <submittedName>
        <fullName evidence="1">Uncharacterized protein</fullName>
    </submittedName>
</protein>
<reference evidence="1" key="1">
    <citation type="submission" date="2019-02" db="EMBL/GenBank/DDBJ databases">
        <authorList>
            <person name="Gruber-Vodicka R. H."/>
            <person name="Seah K. B. B."/>
        </authorList>
    </citation>
    <scope>NUCLEOTIDE SEQUENCE</scope>
    <source>
        <strain evidence="1">BECK_S127</strain>
    </source>
</reference>
<accession>A0A451BMB6</accession>
<evidence type="ECO:0000313" key="1">
    <source>
        <dbReference type="EMBL" id="VFK79445.1"/>
    </source>
</evidence>